<accession>A0ABR5K1B9</accession>
<organism evidence="2 3">
    <name type="scientific">Lysinibacillus contaminans</name>
    <dbReference type="NCBI Taxonomy" id="1293441"/>
    <lineage>
        <taxon>Bacteria</taxon>
        <taxon>Bacillati</taxon>
        <taxon>Bacillota</taxon>
        <taxon>Bacilli</taxon>
        <taxon>Bacillales</taxon>
        <taxon>Bacillaceae</taxon>
        <taxon>Lysinibacillus</taxon>
    </lineage>
</organism>
<keyword evidence="3" id="KW-1185">Reference proteome</keyword>
<dbReference type="PANTHER" id="PTHR33490">
    <property type="entry name" value="BLR5614 PROTEIN-RELATED"/>
    <property type="match status" value="1"/>
</dbReference>
<dbReference type="SUPFAM" id="SSF54001">
    <property type="entry name" value="Cysteine proteinases"/>
    <property type="match status" value="1"/>
</dbReference>
<gene>
    <name evidence="2" type="ORF">AEA09_09190</name>
</gene>
<evidence type="ECO:0000313" key="2">
    <source>
        <dbReference type="EMBL" id="KOS68698.1"/>
    </source>
</evidence>
<dbReference type="InterPro" id="IPR002931">
    <property type="entry name" value="Transglutaminase-like"/>
</dbReference>
<comment type="caution">
    <text evidence="2">The sequence shown here is derived from an EMBL/GenBank/DDBJ whole genome shotgun (WGS) entry which is preliminary data.</text>
</comment>
<protein>
    <submittedName>
        <fullName evidence="2">Transglutaminase</fullName>
    </submittedName>
</protein>
<dbReference type="PANTHER" id="PTHR33490:SF3">
    <property type="entry name" value="CONSERVED INTEGRAL MEMBRANE PROTEIN"/>
    <property type="match status" value="1"/>
</dbReference>
<dbReference type="Proteomes" id="UP000050668">
    <property type="component" value="Unassembled WGS sequence"/>
</dbReference>
<name>A0ABR5K1B9_9BACI</name>
<dbReference type="InterPro" id="IPR038765">
    <property type="entry name" value="Papain-like_cys_pep_sf"/>
</dbReference>
<sequence length="202" mass="23464">MQFVIESKSIADYLLETDEVNFSHPIIQHKIAELFENDYTDIQKVEIAFKFVRDQIPHSWDIQSDIVTRTASEVLEKKTGICYAKSNLLAALLRGVGIPCGFCYQRLMIFDTPEKGYSLHAFNGIYIESIRKWIRLDARGNKPGVQAEFSLEEEKLAFYVNEEMNEKDYQTIFIKPNEKTLETLKSQENAIEMYKYSLPETL</sequence>
<dbReference type="RefSeq" id="WP_053583544.1">
    <property type="nucleotide sequence ID" value="NZ_LGRV01000003.1"/>
</dbReference>
<proteinExistence type="predicted"/>
<evidence type="ECO:0000313" key="3">
    <source>
        <dbReference type="Proteomes" id="UP000050668"/>
    </source>
</evidence>
<dbReference type="EMBL" id="LGRV01000003">
    <property type="protein sequence ID" value="KOS68698.1"/>
    <property type="molecule type" value="Genomic_DNA"/>
</dbReference>
<evidence type="ECO:0000259" key="1">
    <source>
        <dbReference type="Pfam" id="PF01841"/>
    </source>
</evidence>
<feature type="domain" description="Transglutaminase-like" evidence="1">
    <location>
        <begin position="33"/>
        <end position="138"/>
    </location>
</feature>
<reference evidence="3" key="1">
    <citation type="submission" date="2015-07" db="EMBL/GenBank/DDBJ databases">
        <title>Fjat-14205 dsm 2895.</title>
        <authorList>
            <person name="Liu B."/>
            <person name="Wang J."/>
            <person name="Zhu Y."/>
            <person name="Liu G."/>
            <person name="Chen Q."/>
            <person name="Chen Z."/>
            <person name="Lan J."/>
            <person name="Che J."/>
            <person name="Ge C."/>
            <person name="Shi H."/>
            <person name="Pan Z."/>
            <person name="Liu X."/>
        </authorList>
    </citation>
    <scope>NUCLEOTIDE SEQUENCE [LARGE SCALE GENOMIC DNA]</scope>
    <source>
        <strain evidence="3">DSM 25560</strain>
    </source>
</reference>
<dbReference type="Gene3D" id="3.10.620.30">
    <property type="match status" value="1"/>
</dbReference>
<dbReference type="Pfam" id="PF01841">
    <property type="entry name" value="Transglut_core"/>
    <property type="match status" value="1"/>
</dbReference>